<reference evidence="3" key="1">
    <citation type="submission" date="2024-07" db="EMBL/GenBank/DDBJ databases">
        <title>Two chromosome-level genome assemblies of Korean endemic species Abeliophyllum distichum and Forsythia ovata (Oleaceae).</title>
        <authorList>
            <person name="Jang H."/>
        </authorList>
    </citation>
    <scope>NUCLEOTIDE SEQUENCE [LARGE SCALE GENOMIC DNA]</scope>
</reference>
<organism evidence="2 3">
    <name type="scientific">Forsythia ovata</name>
    <dbReference type="NCBI Taxonomy" id="205694"/>
    <lineage>
        <taxon>Eukaryota</taxon>
        <taxon>Viridiplantae</taxon>
        <taxon>Streptophyta</taxon>
        <taxon>Embryophyta</taxon>
        <taxon>Tracheophyta</taxon>
        <taxon>Spermatophyta</taxon>
        <taxon>Magnoliopsida</taxon>
        <taxon>eudicotyledons</taxon>
        <taxon>Gunneridae</taxon>
        <taxon>Pentapetalae</taxon>
        <taxon>asterids</taxon>
        <taxon>lamiids</taxon>
        <taxon>Lamiales</taxon>
        <taxon>Oleaceae</taxon>
        <taxon>Forsythieae</taxon>
        <taxon>Forsythia</taxon>
    </lineage>
</organism>
<proteinExistence type="predicted"/>
<dbReference type="AlphaFoldDB" id="A0ABD1SPU1"/>
<gene>
    <name evidence="2" type="ORF">Fot_36576</name>
</gene>
<evidence type="ECO:0000313" key="3">
    <source>
        <dbReference type="Proteomes" id="UP001604277"/>
    </source>
</evidence>
<protein>
    <submittedName>
        <fullName evidence="2">Uncharacterized protein</fullName>
    </submittedName>
</protein>
<evidence type="ECO:0000256" key="1">
    <source>
        <dbReference type="SAM" id="MobiDB-lite"/>
    </source>
</evidence>
<feature type="region of interest" description="Disordered" evidence="1">
    <location>
        <begin position="94"/>
        <end position="149"/>
    </location>
</feature>
<feature type="compositionally biased region" description="Polar residues" evidence="1">
    <location>
        <begin position="140"/>
        <end position="149"/>
    </location>
</feature>
<keyword evidence="3" id="KW-1185">Reference proteome</keyword>
<sequence>MIVWRLTLVKADSSQQLKFIIVDCCIIRCKENREYTDRELGETAVSLDPQITVQKLSVPWRNTNSGSRRKWLFHGGNGGISARSSVQMVGFTARRKAHSEEAPQRESPAAQNGGIFSARKAHREETHSARGLFTARKQPHSASAFSGGG</sequence>
<evidence type="ECO:0000313" key="2">
    <source>
        <dbReference type="EMBL" id="KAL2502728.1"/>
    </source>
</evidence>
<dbReference type="Proteomes" id="UP001604277">
    <property type="component" value="Unassembled WGS sequence"/>
</dbReference>
<accession>A0ABD1SPU1</accession>
<dbReference type="EMBL" id="JBFOLJ010000010">
    <property type="protein sequence ID" value="KAL2502728.1"/>
    <property type="molecule type" value="Genomic_DNA"/>
</dbReference>
<name>A0ABD1SPU1_9LAMI</name>
<comment type="caution">
    <text evidence="2">The sequence shown here is derived from an EMBL/GenBank/DDBJ whole genome shotgun (WGS) entry which is preliminary data.</text>
</comment>